<keyword evidence="2" id="KW-1185">Reference proteome</keyword>
<proteinExistence type="predicted"/>
<dbReference type="AlphaFoldDB" id="A0A506UZB3"/>
<evidence type="ECO:0000313" key="1">
    <source>
        <dbReference type="EMBL" id="TPW38717.1"/>
    </source>
</evidence>
<dbReference type="Proteomes" id="UP000319523">
    <property type="component" value="Unassembled WGS sequence"/>
</dbReference>
<dbReference type="RefSeq" id="WP_141177955.1">
    <property type="nucleotide sequence ID" value="NZ_JBHUFX010000011.1"/>
</dbReference>
<accession>A0A506UZB3</accession>
<organism evidence="1 2">
    <name type="scientific">Mixta tenebrionis</name>
    <dbReference type="NCBI Taxonomy" id="2562439"/>
    <lineage>
        <taxon>Bacteria</taxon>
        <taxon>Pseudomonadati</taxon>
        <taxon>Pseudomonadota</taxon>
        <taxon>Gammaproteobacteria</taxon>
        <taxon>Enterobacterales</taxon>
        <taxon>Erwiniaceae</taxon>
        <taxon>Mixta</taxon>
    </lineage>
</organism>
<protein>
    <submittedName>
        <fullName evidence="1">DUF2158 domain-containing protein</fullName>
    </submittedName>
</protein>
<gene>
    <name evidence="1" type="ORF">FKM52_20365</name>
</gene>
<sequence>MFISVSDEVKHKENGQTMIVTGIASGMVECRWYDGYSVRREAFHQDELFLIHSSSQLAS</sequence>
<dbReference type="EMBL" id="VHQI01000019">
    <property type="protein sequence ID" value="TPW38717.1"/>
    <property type="molecule type" value="Genomic_DNA"/>
</dbReference>
<reference evidence="1 2" key="1">
    <citation type="submission" date="2019-06" db="EMBL/GenBank/DDBJ databases">
        <authorList>
            <person name="Yang Y."/>
        </authorList>
    </citation>
    <scope>NUCLEOTIDE SEQUENCE [LARGE SCALE GENOMIC DNA]</scope>
    <source>
        <strain evidence="1 2">BIT-26</strain>
    </source>
</reference>
<evidence type="ECO:0000313" key="2">
    <source>
        <dbReference type="Proteomes" id="UP000319523"/>
    </source>
</evidence>
<dbReference type="OrthoDB" id="6541609at2"/>
<name>A0A506UZB3_9GAMM</name>
<comment type="caution">
    <text evidence="1">The sequence shown here is derived from an EMBL/GenBank/DDBJ whole genome shotgun (WGS) entry which is preliminary data.</text>
</comment>